<sequence length="60" mass="6562">MCYNCDVNDCLGTMRCEGDEDYCITASAELLRCYSCDPTKCDQIEPQTCSAGMDSCITAT</sequence>
<reference evidence="1" key="1">
    <citation type="submission" date="2020-07" db="EMBL/GenBank/DDBJ databases">
        <title>Clarias magur genome sequencing, assembly and annotation.</title>
        <authorList>
            <person name="Kushwaha B."/>
            <person name="Kumar R."/>
            <person name="Das P."/>
            <person name="Joshi C.G."/>
            <person name="Kumar D."/>
            <person name="Nagpure N.S."/>
            <person name="Pandey M."/>
            <person name="Agarwal S."/>
            <person name="Srivastava S."/>
            <person name="Singh M."/>
            <person name="Sahoo L."/>
            <person name="Jayasankar P."/>
            <person name="Meher P.K."/>
            <person name="Koringa P.G."/>
            <person name="Iquebal M.A."/>
            <person name="Das S.P."/>
            <person name="Bit A."/>
            <person name="Patnaik S."/>
            <person name="Patel N."/>
            <person name="Shah T.M."/>
            <person name="Hinsu A."/>
            <person name="Jena J.K."/>
        </authorList>
    </citation>
    <scope>NUCLEOTIDE SEQUENCE</scope>
    <source>
        <strain evidence="1">CIFAMagur01</strain>
        <tissue evidence="1">Testis</tissue>
    </source>
</reference>
<evidence type="ECO:0000313" key="2">
    <source>
        <dbReference type="Proteomes" id="UP000727407"/>
    </source>
</evidence>
<feature type="non-terminal residue" evidence="1">
    <location>
        <position position="60"/>
    </location>
</feature>
<name>A0A8J4T4P1_CLAMG</name>
<gene>
    <name evidence="1" type="primary">mug79</name>
    <name evidence="1" type="ORF">DAT39_021375</name>
</gene>
<dbReference type="EMBL" id="QNUK01000893">
    <property type="protein sequence ID" value="KAF5888925.1"/>
    <property type="molecule type" value="Genomic_DNA"/>
</dbReference>
<comment type="caution">
    <text evidence="1">The sequence shown here is derived from an EMBL/GenBank/DDBJ whole genome shotgun (WGS) entry which is preliminary data.</text>
</comment>
<dbReference type="Proteomes" id="UP000727407">
    <property type="component" value="Unassembled WGS sequence"/>
</dbReference>
<proteinExistence type="predicted"/>
<protein>
    <submittedName>
        <fullName evidence="1">Meckelin</fullName>
    </submittedName>
</protein>
<accession>A0A8J4T4P1</accession>
<keyword evidence="2" id="KW-1185">Reference proteome</keyword>
<dbReference type="AlphaFoldDB" id="A0A8J4T4P1"/>
<evidence type="ECO:0000313" key="1">
    <source>
        <dbReference type="EMBL" id="KAF5888925.1"/>
    </source>
</evidence>
<dbReference type="OrthoDB" id="5945173at2759"/>
<organism evidence="1 2">
    <name type="scientific">Clarias magur</name>
    <name type="common">Asian catfish</name>
    <name type="synonym">Macropteronotus magur</name>
    <dbReference type="NCBI Taxonomy" id="1594786"/>
    <lineage>
        <taxon>Eukaryota</taxon>
        <taxon>Metazoa</taxon>
        <taxon>Chordata</taxon>
        <taxon>Craniata</taxon>
        <taxon>Vertebrata</taxon>
        <taxon>Euteleostomi</taxon>
        <taxon>Actinopterygii</taxon>
        <taxon>Neopterygii</taxon>
        <taxon>Teleostei</taxon>
        <taxon>Ostariophysi</taxon>
        <taxon>Siluriformes</taxon>
        <taxon>Clariidae</taxon>
        <taxon>Clarias</taxon>
    </lineage>
</organism>